<comment type="caution">
    <text evidence="2">The sequence shown here is derived from an EMBL/GenBank/DDBJ whole genome shotgun (WGS) entry which is preliminary data.</text>
</comment>
<dbReference type="InterPro" id="IPR016181">
    <property type="entry name" value="Acyl_CoA_acyltransferase"/>
</dbReference>
<keyword evidence="2" id="KW-0808">Transferase</keyword>
<accession>A0A117MKZ8</accession>
<dbReference type="InterPro" id="IPR000182">
    <property type="entry name" value="GNAT_dom"/>
</dbReference>
<dbReference type="SUPFAM" id="SSF55729">
    <property type="entry name" value="Acyl-CoA N-acyltransferases (Nat)"/>
    <property type="match status" value="1"/>
</dbReference>
<dbReference type="Proteomes" id="UP000053244">
    <property type="component" value="Unassembled WGS sequence"/>
</dbReference>
<gene>
    <name evidence="2" type="ORF">ADL15_46765</name>
</gene>
<dbReference type="GO" id="GO:0016747">
    <property type="term" value="F:acyltransferase activity, transferring groups other than amino-acyl groups"/>
    <property type="evidence" value="ECO:0007669"/>
    <property type="project" value="InterPro"/>
</dbReference>
<dbReference type="AlphaFoldDB" id="A0A117MKZ8"/>
<name>A0A117MKZ8_9ACTN</name>
<evidence type="ECO:0000313" key="3">
    <source>
        <dbReference type="Proteomes" id="UP000053244"/>
    </source>
</evidence>
<reference evidence="2 3" key="1">
    <citation type="submission" date="2015-10" db="EMBL/GenBank/DDBJ databases">
        <authorList>
            <person name="Gilbert D.G."/>
        </authorList>
    </citation>
    <scope>NUCLEOTIDE SEQUENCE [LARGE SCALE GENOMIC DNA]</scope>
    <source>
        <strain evidence="2 3">NRRL B-16712</strain>
    </source>
</reference>
<dbReference type="Gene3D" id="3.40.630.30">
    <property type="match status" value="1"/>
</dbReference>
<dbReference type="EMBL" id="LLZH01000333">
    <property type="protein sequence ID" value="KUL23169.1"/>
    <property type="molecule type" value="Genomic_DNA"/>
</dbReference>
<proteinExistence type="predicted"/>
<evidence type="ECO:0000259" key="1">
    <source>
        <dbReference type="PROSITE" id="PS51186"/>
    </source>
</evidence>
<organism evidence="2 3">
    <name type="scientific">Actinoplanes awajinensis subsp. mycoplanecinus</name>
    <dbReference type="NCBI Taxonomy" id="135947"/>
    <lineage>
        <taxon>Bacteria</taxon>
        <taxon>Bacillati</taxon>
        <taxon>Actinomycetota</taxon>
        <taxon>Actinomycetes</taxon>
        <taxon>Micromonosporales</taxon>
        <taxon>Micromonosporaceae</taxon>
        <taxon>Actinoplanes</taxon>
    </lineage>
</organism>
<dbReference type="PROSITE" id="PS51186">
    <property type="entry name" value="GNAT"/>
    <property type="match status" value="1"/>
</dbReference>
<dbReference type="OrthoDB" id="164800at2"/>
<dbReference type="RefSeq" id="WP_067706592.1">
    <property type="nucleotide sequence ID" value="NZ_LLZH01000333.1"/>
</dbReference>
<protein>
    <submittedName>
        <fullName evidence="2">GCN5 family acetyltransferase</fullName>
    </submittedName>
</protein>
<sequence>MEHQAVLALFDRQMRHDVRPSGPTTRIERDGGVVRHVGTAEDWNAVMWSGLDADTADAAIAEQVRYFGERGLEFEWKLYGHDQPADLGERLVAAGFVPEEPETLMVAAIKELRLDAEPPEGVRLVPVVDEAGVDLLIRAADAAFGHPSGSLRNRLVAQLTTAPERVRIFVAMAGDEPVSGARMDLEEGTVFASLWGGGTVAAWRGKGIYRALVAYRARIAADLGYEYLQVDASDQSRPILHRLGFTALDTTTPYQWSAGTH</sequence>
<feature type="domain" description="N-acetyltransferase" evidence="1">
    <location>
        <begin position="123"/>
        <end position="261"/>
    </location>
</feature>
<evidence type="ECO:0000313" key="2">
    <source>
        <dbReference type="EMBL" id="KUL23169.1"/>
    </source>
</evidence>
<keyword evidence="3" id="KW-1185">Reference proteome</keyword>